<reference evidence="1 2" key="1">
    <citation type="submission" date="2016-02" db="EMBL/GenBank/DDBJ databases">
        <title>Complete Genome of H5569, the type strain of the newly described species Haematospirillium jordaniae.</title>
        <authorList>
            <person name="Nicholson A.C."/>
            <person name="Humrighouse B.W."/>
            <person name="Loparov V."/>
            <person name="McQuiston J.R."/>
        </authorList>
    </citation>
    <scope>NUCLEOTIDE SEQUENCE [LARGE SCALE GENOMIC DNA]</scope>
    <source>
        <strain evidence="1 2">H5569</strain>
    </source>
</reference>
<organism evidence="1 2">
    <name type="scientific">Haematospirillum jordaniae</name>
    <dbReference type="NCBI Taxonomy" id="1549855"/>
    <lineage>
        <taxon>Bacteria</taxon>
        <taxon>Pseudomonadati</taxon>
        <taxon>Pseudomonadota</taxon>
        <taxon>Alphaproteobacteria</taxon>
        <taxon>Rhodospirillales</taxon>
        <taxon>Novispirillaceae</taxon>
        <taxon>Haematospirillum</taxon>
    </lineage>
</organism>
<keyword evidence="2" id="KW-1185">Reference proteome</keyword>
<dbReference type="OrthoDB" id="7363769at2"/>
<accession>A0A143DEB6</accession>
<dbReference type="AlphaFoldDB" id="A0A143DEB6"/>
<dbReference type="RefSeq" id="WP_066135401.1">
    <property type="nucleotide sequence ID" value="NZ_CP014525.1"/>
</dbReference>
<dbReference type="EMBL" id="CP014525">
    <property type="protein sequence ID" value="AMW35112.1"/>
    <property type="molecule type" value="Genomic_DNA"/>
</dbReference>
<evidence type="ECO:0000313" key="2">
    <source>
        <dbReference type="Proteomes" id="UP000076066"/>
    </source>
</evidence>
<dbReference type="KEGG" id="hjo:AY555_07920"/>
<evidence type="ECO:0000313" key="1">
    <source>
        <dbReference type="EMBL" id="AMW35112.1"/>
    </source>
</evidence>
<gene>
    <name evidence="1" type="ORF">AY555_07920</name>
</gene>
<name>A0A143DEB6_9PROT</name>
<protein>
    <submittedName>
        <fullName evidence="1">Uncharacterized protein</fullName>
    </submittedName>
</protein>
<proteinExistence type="predicted"/>
<sequence length="95" mass="10127">MSATPTASHAWNLFSLTMENRFGSAWRGLVEPDSVVALAEEIAVGFGGMVSPVDAAGQEPDPHDATLWRFPDGSCVATGAFGLRREIPLPRQVVC</sequence>
<dbReference type="GeneID" id="53317082"/>
<dbReference type="Proteomes" id="UP000076066">
    <property type="component" value="Chromosome"/>
</dbReference>